<keyword evidence="3" id="KW-1185">Reference proteome</keyword>
<dbReference type="Proteomes" id="UP000253759">
    <property type="component" value="Unassembled WGS sequence"/>
</dbReference>
<proteinExistence type="predicted"/>
<evidence type="ECO:0000259" key="1">
    <source>
        <dbReference type="Pfam" id="PF01850"/>
    </source>
</evidence>
<dbReference type="InterPro" id="IPR029060">
    <property type="entry name" value="PIN-like_dom_sf"/>
</dbReference>
<name>A0A369W2U7_9HYPH</name>
<feature type="domain" description="PIN" evidence="1">
    <location>
        <begin position="31"/>
        <end position="155"/>
    </location>
</feature>
<organism evidence="2 3">
    <name type="scientific">Pelagibacterium lacus</name>
    <dbReference type="NCBI Taxonomy" id="2282655"/>
    <lineage>
        <taxon>Bacteria</taxon>
        <taxon>Pseudomonadati</taxon>
        <taxon>Pseudomonadota</taxon>
        <taxon>Alphaproteobacteria</taxon>
        <taxon>Hyphomicrobiales</taxon>
        <taxon>Devosiaceae</taxon>
        <taxon>Pelagibacterium</taxon>
    </lineage>
</organism>
<dbReference type="CDD" id="cd09854">
    <property type="entry name" value="PIN_VapC-like"/>
    <property type="match status" value="1"/>
</dbReference>
<reference evidence="3" key="1">
    <citation type="submission" date="2018-07" db="EMBL/GenBank/DDBJ databases">
        <authorList>
            <person name="Liu B.-T."/>
            <person name="Du Z."/>
        </authorList>
    </citation>
    <scope>NUCLEOTIDE SEQUENCE [LARGE SCALE GENOMIC DNA]</scope>
    <source>
        <strain evidence="3">XYN52</strain>
    </source>
</reference>
<dbReference type="EMBL" id="QQNH01000019">
    <property type="protein sequence ID" value="RDE08297.1"/>
    <property type="molecule type" value="Genomic_DNA"/>
</dbReference>
<dbReference type="AlphaFoldDB" id="A0A369W2U7"/>
<dbReference type="Pfam" id="PF01850">
    <property type="entry name" value="PIN"/>
    <property type="match status" value="1"/>
</dbReference>
<sequence length="183" mass="19687">MPGACAARRISSRKSAPFGTNGTTDLPFEKIYLDSNVFISVAAGEVSGIGAAVVQFATTAAPSPKFATSELALSEVLVHPFRFNDTVLASQYRSLIVGHSWIEALAVEREILIEAAALRARNGYLKLPDAIHISTALACGCSHMLTDDRRLRDAYASWSGDARLAIIRPTLETLDAILAWVRA</sequence>
<dbReference type="InterPro" id="IPR002716">
    <property type="entry name" value="PIN_dom"/>
</dbReference>
<protein>
    <submittedName>
        <fullName evidence="2">Type II toxin-antitoxin system VapC family toxin</fullName>
    </submittedName>
</protein>
<comment type="caution">
    <text evidence="2">The sequence shown here is derived from an EMBL/GenBank/DDBJ whole genome shotgun (WGS) entry which is preliminary data.</text>
</comment>
<dbReference type="SUPFAM" id="SSF88723">
    <property type="entry name" value="PIN domain-like"/>
    <property type="match status" value="1"/>
</dbReference>
<evidence type="ECO:0000313" key="2">
    <source>
        <dbReference type="EMBL" id="RDE08297.1"/>
    </source>
</evidence>
<dbReference type="Gene3D" id="3.40.50.1010">
    <property type="entry name" value="5'-nuclease"/>
    <property type="match status" value="1"/>
</dbReference>
<accession>A0A369W2U7</accession>
<evidence type="ECO:0000313" key="3">
    <source>
        <dbReference type="Proteomes" id="UP000253759"/>
    </source>
</evidence>
<gene>
    <name evidence="2" type="ORF">DVH29_12305</name>
</gene>